<organism evidence="2 3">
    <name type="scientific">Silvibacterium bohemicum</name>
    <dbReference type="NCBI Taxonomy" id="1577686"/>
    <lineage>
        <taxon>Bacteria</taxon>
        <taxon>Pseudomonadati</taxon>
        <taxon>Acidobacteriota</taxon>
        <taxon>Terriglobia</taxon>
        <taxon>Terriglobales</taxon>
        <taxon>Acidobacteriaceae</taxon>
        <taxon>Silvibacterium</taxon>
    </lineage>
</organism>
<evidence type="ECO:0000313" key="2">
    <source>
        <dbReference type="EMBL" id="MBB6144347.1"/>
    </source>
</evidence>
<dbReference type="SUPFAM" id="SSF53474">
    <property type="entry name" value="alpha/beta-Hydrolases"/>
    <property type="match status" value="1"/>
</dbReference>
<comment type="caution">
    <text evidence="2">The sequence shown here is derived from an EMBL/GenBank/DDBJ whole genome shotgun (WGS) entry which is preliminary data.</text>
</comment>
<feature type="transmembrane region" description="Helical" evidence="1">
    <location>
        <begin position="12"/>
        <end position="30"/>
    </location>
</feature>
<dbReference type="RefSeq" id="WP_050059019.1">
    <property type="nucleotide sequence ID" value="NZ_JACHEK010000004.1"/>
</dbReference>
<accession>A0A841JV52</accession>
<evidence type="ECO:0008006" key="4">
    <source>
        <dbReference type="Google" id="ProtNLM"/>
    </source>
</evidence>
<protein>
    <recommendedName>
        <fullName evidence="4">Fungal lipase-like domain-containing protein</fullName>
    </recommendedName>
</protein>
<dbReference type="AlphaFoldDB" id="A0A841JV52"/>
<keyword evidence="1" id="KW-1133">Transmembrane helix</keyword>
<gene>
    <name evidence="2" type="ORF">HNQ77_002299</name>
</gene>
<dbReference type="Pfam" id="PF26363">
    <property type="entry name" value="Phospholipase-like"/>
    <property type="match status" value="1"/>
</dbReference>
<keyword evidence="1" id="KW-0812">Transmembrane</keyword>
<name>A0A841JV52_9BACT</name>
<evidence type="ECO:0000256" key="1">
    <source>
        <dbReference type="SAM" id="Phobius"/>
    </source>
</evidence>
<dbReference type="EMBL" id="JACHEK010000004">
    <property type="protein sequence ID" value="MBB6144347.1"/>
    <property type="molecule type" value="Genomic_DNA"/>
</dbReference>
<sequence length="323" mass="35915">MIEIAASHWRWIALAIIVLVTVAVTTRPAFKQQSNMVVVRLPGHRWFGDPQAAQVYASEDLPYAWLSTAVYGSPTSTKPDEKAKFTAGKAALGDQWSMWADFPNADLQAKMNQVHLRAQAWEKPSDHLIVVAFGGTVASNLNDWKANTHWAHPFLRDEYTVAGDEFARAFAEELARRMQESDPENRRLVHLRSTGHSLGAGLAEKFAYSLPAAEYQIPRVEKVFAFDPSPVTTFLNTKGSVRKENKDGLEIDRIFERGEILAILRAVTAVFHAPSTVNPKVTQVRYNLFGNDRFGLTNPVASHAIDKLAERLQLVAAGKPPSK</sequence>
<reference evidence="2 3" key="1">
    <citation type="submission" date="2020-08" db="EMBL/GenBank/DDBJ databases">
        <title>Genomic Encyclopedia of Type Strains, Phase IV (KMG-IV): sequencing the most valuable type-strain genomes for metagenomic binning, comparative biology and taxonomic classification.</title>
        <authorList>
            <person name="Goeker M."/>
        </authorList>
    </citation>
    <scope>NUCLEOTIDE SEQUENCE [LARGE SCALE GENOMIC DNA]</scope>
    <source>
        <strain evidence="2 3">DSM 103733</strain>
    </source>
</reference>
<proteinExistence type="predicted"/>
<keyword evidence="1" id="KW-0472">Membrane</keyword>
<dbReference type="OrthoDB" id="6450827at2"/>
<keyword evidence="3" id="KW-1185">Reference proteome</keyword>
<evidence type="ECO:0000313" key="3">
    <source>
        <dbReference type="Proteomes" id="UP000538666"/>
    </source>
</evidence>
<dbReference type="Proteomes" id="UP000538666">
    <property type="component" value="Unassembled WGS sequence"/>
</dbReference>
<dbReference type="Gene3D" id="3.40.50.1820">
    <property type="entry name" value="alpha/beta hydrolase"/>
    <property type="match status" value="1"/>
</dbReference>
<dbReference type="InterPro" id="IPR029058">
    <property type="entry name" value="AB_hydrolase_fold"/>
</dbReference>